<keyword evidence="1 4" id="KW-0489">Methyltransferase</keyword>
<dbReference type="SUPFAM" id="SSF53335">
    <property type="entry name" value="S-adenosyl-L-methionine-dependent methyltransferases"/>
    <property type="match status" value="1"/>
</dbReference>
<proteinExistence type="predicted"/>
<dbReference type="Pfam" id="PF10017">
    <property type="entry name" value="Methyltransf_33"/>
    <property type="match status" value="1"/>
</dbReference>
<dbReference type="InterPro" id="IPR019257">
    <property type="entry name" value="MeTrfase_dom"/>
</dbReference>
<sequence length="336" mass="36721">MSLAHAAPALPATARSPLSAEVLRGLTATPKTLSPWLFYDTRGSQLFEQITTLPEYYLTRTERAIFMEHASEILAAAAEDRRLALVELGAGTATKTGLLLKATLQRQQSVTYCALDVSSSALEAARASISAQFPGVTVETRVTDYTENLTAIQPLQNPATRRLVLYIGSSIGNFDPADAVALLQRVRQRLAPGDCILLGADHAPGSQKDTETLLRAYDDASGVTAAFNRNALVRINRELNANFDLRAFRHSARWNASDSRMEMHLESIRRQQVSIAALDLELDFSSGESIHTENSYKFTPASIAHLLAQGGFTVTNSWSDARHWFGVYLASASPRQ</sequence>
<gene>
    <name evidence="4" type="primary">egtD</name>
    <name evidence="4" type="ORF">ENW50_01995</name>
</gene>
<comment type="caution">
    <text evidence="4">The sequence shown here is derived from an EMBL/GenBank/DDBJ whole genome shotgun (WGS) entry which is preliminary data.</text>
</comment>
<dbReference type="InterPro" id="IPR029063">
    <property type="entry name" value="SAM-dependent_MTases_sf"/>
</dbReference>
<evidence type="ECO:0000313" key="4">
    <source>
        <dbReference type="EMBL" id="HGY93450.1"/>
    </source>
</evidence>
<dbReference type="NCBIfam" id="TIGR03438">
    <property type="entry name" value="egtD_ergothio"/>
    <property type="match status" value="1"/>
</dbReference>
<dbReference type="PIRSF" id="PIRSF018005">
    <property type="entry name" value="UCP018005"/>
    <property type="match status" value="1"/>
</dbReference>
<evidence type="ECO:0000256" key="1">
    <source>
        <dbReference type="ARBA" id="ARBA00022603"/>
    </source>
</evidence>
<dbReference type="InterPro" id="IPR035094">
    <property type="entry name" value="EgtD"/>
</dbReference>
<dbReference type="Gene3D" id="3.40.50.150">
    <property type="entry name" value="Vaccinia Virus protein VP39"/>
    <property type="match status" value="1"/>
</dbReference>
<dbReference type="GO" id="GO:0032259">
    <property type="term" value="P:methylation"/>
    <property type="evidence" value="ECO:0007669"/>
    <property type="project" value="UniProtKB-KW"/>
</dbReference>
<dbReference type="EC" id="2.1.1.44" evidence="4"/>
<evidence type="ECO:0000259" key="3">
    <source>
        <dbReference type="Pfam" id="PF10017"/>
    </source>
</evidence>
<dbReference type="InterPro" id="IPR017804">
    <property type="entry name" value="MeTrfase_EgtD-like"/>
</dbReference>
<protein>
    <submittedName>
        <fullName evidence="4">L-histidine N(Alpha)-methyltransferase</fullName>
        <ecNumber evidence="4">2.1.1.44</ecNumber>
    </submittedName>
</protein>
<dbReference type="GO" id="GO:0052706">
    <property type="term" value="F:L-histidine N(alpha)-methyltransferase activity"/>
    <property type="evidence" value="ECO:0007669"/>
    <property type="project" value="UniProtKB-EC"/>
</dbReference>
<name>A0A7V5CSR4_9BACT</name>
<feature type="domain" description="Histidine-specific methyltransferase SAM-dependent" evidence="3">
    <location>
        <begin position="19"/>
        <end position="331"/>
    </location>
</feature>
<accession>A0A7V5CSR4</accession>
<dbReference type="AlphaFoldDB" id="A0A7V5CSR4"/>
<dbReference type="PANTHER" id="PTHR43397:SF1">
    <property type="entry name" value="ERGOTHIONEINE BIOSYNTHESIS PROTEIN 1"/>
    <property type="match status" value="1"/>
</dbReference>
<reference evidence="4" key="1">
    <citation type="journal article" date="2020" name="mSystems">
        <title>Genome- and Community-Level Interaction Insights into Carbon Utilization and Element Cycling Functions of Hydrothermarchaeota in Hydrothermal Sediment.</title>
        <authorList>
            <person name="Zhou Z."/>
            <person name="Liu Y."/>
            <person name="Xu W."/>
            <person name="Pan J."/>
            <person name="Luo Z.H."/>
            <person name="Li M."/>
        </authorList>
    </citation>
    <scope>NUCLEOTIDE SEQUENCE [LARGE SCALE GENOMIC DNA]</scope>
    <source>
        <strain evidence="4">SpSt-855</strain>
    </source>
</reference>
<dbReference type="PANTHER" id="PTHR43397">
    <property type="entry name" value="ERGOTHIONEINE BIOSYNTHESIS PROTEIN 1"/>
    <property type="match status" value="1"/>
</dbReference>
<keyword evidence="2 4" id="KW-0808">Transferase</keyword>
<dbReference type="InterPro" id="IPR051128">
    <property type="entry name" value="EgtD_Methyltrsf_superfamily"/>
</dbReference>
<organism evidence="4">
    <name type="scientific">Acidobacterium capsulatum</name>
    <dbReference type="NCBI Taxonomy" id="33075"/>
    <lineage>
        <taxon>Bacteria</taxon>
        <taxon>Pseudomonadati</taxon>
        <taxon>Acidobacteriota</taxon>
        <taxon>Terriglobia</taxon>
        <taxon>Terriglobales</taxon>
        <taxon>Acidobacteriaceae</taxon>
        <taxon>Acidobacterium</taxon>
    </lineage>
</organism>
<evidence type="ECO:0000256" key="2">
    <source>
        <dbReference type="ARBA" id="ARBA00022679"/>
    </source>
</evidence>
<dbReference type="EMBL" id="DTKL01000015">
    <property type="protein sequence ID" value="HGY93450.1"/>
    <property type="molecule type" value="Genomic_DNA"/>
</dbReference>